<sequence>MPRRQSLVLALLAVVCAAVLWSLYQWYQARYIRPFSETTVLFDGAALRLPAELAGSGRIRVVHLWDPPCPCNVGNQQHLAELLARFGDRVSFHVWQKPGSRGHLPDTLKALQPLAELPGAEQLPASPAVAIWAADGTLAYVGPYSEGATCTSANSFIEPVLEALLAGRPVHSTGSLALGCYCSWTDAQ</sequence>
<dbReference type="Proteomes" id="UP000243359">
    <property type="component" value="Chromosome I"/>
</dbReference>
<dbReference type="AlphaFoldDB" id="A0A1H1YAD0"/>
<dbReference type="EMBL" id="LT629751">
    <property type="protein sequence ID" value="SDT18387.1"/>
    <property type="molecule type" value="Genomic_DNA"/>
</dbReference>
<dbReference type="SUPFAM" id="SSF52833">
    <property type="entry name" value="Thioredoxin-like"/>
    <property type="match status" value="1"/>
</dbReference>
<dbReference type="STRING" id="1392877.SAMN05216221_3718"/>
<organism evidence="2 3">
    <name type="scientific">Pseudomonas oryzae</name>
    <dbReference type="NCBI Taxonomy" id="1392877"/>
    <lineage>
        <taxon>Bacteria</taxon>
        <taxon>Pseudomonadati</taxon>
        <taxon>Pseudomonadota</taxon>
        <taxon>Gammaproteobacteria</taxon>
        <taxon>Pseudomonadales</taxon>
        <taxon>Pseudomonadaceae</taxon>
        <taxon>Pseudomonas</taxon>
    </lineage>
</organism>
<dbReference type="RefSeq" id="WP_090351214.1">
    <property type="nucleotide sequence ID" value="NZ_LT629751.1"/>
</dbReference>
<accession>A0A1H1YAD0</accession>
<evidence type="ECO:0000313" key="2">
    <source>
        <dbReference type="EMBL" id="SDT18387.1"/>
    </source>
</evidence>
<reference evidence="3" key="1">
    <citation type="submission" date="2016-10" db="EMBL/GenBank/DDBJ databases">
        <authorList>
            <person name="Varghese N."/>
            <person name="Submissions S."/>
        </authorList>
    </citation>
    <scope>NUCLEOTIDE SEQUENCE [LARGE SCALE GENOMIC DNA]</scope>
    <source>
        <strain evidence="3">KCTC 32247</strain>
    </source>
</reference>
<dbReference type="Pfam" id="PF20029">
    <property type="entry name" value="DUF6436"/>
    <property type="match status" value="1"/>
</dbReference>
<dbReference type="InterPro" id="IPR045494">
    <property type="entry name" value="DUF6436"/>
</dbReference>
<evidence type="ECO:0000313" key="3">
    <source>
        <dbReference type="Proteomes" id="UP000243359"/>
    </source>
</evidence>
<name>A0A1H1YAD0_9PSED</name>
<gene>
    <name evidence="2" type="ORF">SAMN05216221_3718</name>
</gene>
<evidence type="ECO:0000259" key="1">
    <source>
        <dbReference type="Pfam" id="PF20029"/>
    </source>
</evidence>
<dbReference type="InterPro" id="IPR036249">
    <property type="entry name" value="Thioredoxin-like_sf"/>
</dbReference>
<dbReference type="OrthoDB" id="8897581at2"/>
<dbReference type="Gene3D" id="3.40.30.10">
    <property type="entry name" value="Glutaredoxin"/>
    <property type="match status" value="1"/>
</dbReference>
<feature type="domain" description="DUF6436" evidence="1">
    <location>
        <begin position="39"/>
        <end position="184"/>
    </location>
</feature>
<keyword evidence="3" id="KW-1185">Reference proteome</keyword>
<proteinExistence type="predicted"/>
<protein>
    <recommendedName>
        <fullName evidence="1">DUF6436 domain-containing protein</fullName>
    </recommendedName>
</protein>